<sequence>MMLTVLVDDIYSSNQPEKQNEILFYVGDASIKKTDAPIPIPANSKSRIGIELVGIRIGAFLAIFFKSTAFDLASSNRSDQIEALLFIHAFFQPFSWREKKIFNFTLKIIVLFEIENFKYRSENSSQLIYIQNQTKEPNSKSDFTIRDRNRSSKFEIVIAMKKKLEKADLLQWLMKLNYDS</sequence>
<evidence type="ECO:0000313" key="2">
    <source>
        <dbReference type="Proteomes" id="UP000663873"/>
    </source>
</evidence>
<gene>
    <name evidence="1" type="ORF">UJA718_LOCUS22667</name>
</gene>
<organism evidence="1 2">
    <name type="scientific">Rotaria socialis</name>
    <dbReference type="NCBI Taxonomy" id="392032"/>
    <lineage>
        <taxon>Eukaryota</taxon>
        <taxon>Metazoa</taxon>
        <taxon>Spiralia</taxon>
        <taxon>Gnathifera</taxon>
        <taxon>Rotifera</taxon>
        <taxon>Eurotatoria</taxon>
        <taxon>Bdelloidea</taxon>
        <taxon>Philodinida</taxon>
        <taxon>Philodinidae</taxon>
        <taxon>Rotaria</taxon>
    </lineage>
</organism>
<accession>A0A820S8U0</accession>
<name>A0A820S8U0_9BILA</name>
<dbReference type="Proteomes" id="UP000663873">
    <property type="component" value="Unassembled WGS sequence"/>
</dbReference>
<reference evidence="1" key="1">
    <citation type="submission" date="2021-02" db="EMBL/GenBank/DDBJ databases">
        <authorList>
            <person name="Nowell W R."/>
        </authorList>
    </citation>
    <scope>NUCLEOTIDE SEQUENCE</scope>
</reference>
<dbReference type="AlphaFoldDB" id="A0A820S8U0"/>
<keyword evidence="2" id="KW-1185">Reference proteome</keyword>
<evidence type="ECO:0000313" key="1">
    <source>
        <dbReference type="EMBL" id="CAF4449183.1"/>
    </source>
</evidence>
<comment type="caution">
    <text evidence="1">The sequence shown here is derived from an EMBL/GenBank/DDBJ whole genome shotgun (WGS) entry which is preliminary data.</text>
</comment>
<protein>
    <submittedName>
        <fullName evidence="1">Uncharacterized protein</fullName>
    </submittedName>
</protein>
<proteinExistence type="predicted"/>
<dbReference type="EMBL" id="CAJOBP010004727">
    <property type="protein sequence ID" value="CAF4449183.1"/>
    <property type="molecule type" value="Genomic_DNA"/>
</dbReference>